<dbReference type="PANTHER" id="PTHR33375:SF1">
    <property type="entry name" value="CHROMOSOME-PARTITIONING PROTEIN PARB-RELATED"/>
    <property type="match status" value="1"/>
</dbReference>
<dbReference type="Proteomes" id="UP000186559">
    <property type="component" value="Chromosome"/>
</dbReference>
<protein>
    <submittedName>
        <fullName evidence="2">Chromosome partitioning protein, ParB family</fullName>
    </submittedName>
</protein>
<reference evidence="2 3" key="1">
    <citation type="submission" date="2016-03" db="EMBL/GenBank/DDBJ databases">
        <title>Deep-sea bacteria in the southern Pacific.</title>
        <authorList>
            <person name="Tang K."/>
        </authorList>
    </citation>
    <scope>NUCLEOTIDE SEQUENCE [LARGE SCALE GENOMIC DNA]</scope>
    <source>
        <strain evidence="2 3">JLT2016</strain>
    </source>
</reference>
<dbReference type="EMBL" id="CP014796">
    <property type="protein sequence ID" value="APX21306.1"/>
    <property type="molecule type" value="Genomic_DNA"/>
</dbReference>
<evidence type="ECO:0000313" key="3">
    <source>
        <dbReference type="Proteomes" id="UP000186559"/>
    </source>
</evidence>
<dbReference type="InterPro" id="IPR050336">
    <property type="entry name" value="Chromosome_partition/occlusion"/>
</dbReference>
<feature type="domain" description="ParB-like N-terminal" evidence="1">
    <location>
        <begin position="9"/>
        <end position="100"/>
    </location>
</feature>
<dbReference type="PANTHER" id="PTHR33375">
    <property type="entry name" value="CHROMOSOME-PARTITIONING PROTEIN PARB-RELATED"/>
    <property type="match status" value="1"/>
</dbReference>
<sequence>MADIIQSITELPVDQIVIRDRLRPVSEAGVSALVASITEMGVMKDPVHVRKVKHRGGEFQLMAGAHRLTAARQLGWETIKVTCWNCTDDFARLMEIDDNLAGAEMNALDTAIFLAERKRLYEKLHPETRAETFKGNQHTGKLASDIMSFTTSTAEKFGMSRRQVERIIASGSKLGPDEVRRLRTAPRPVTLKDLQDISKISETGERYHVVDCLVEGKARNASAARKLWKAERGQAPAPMSPTDQAYTRLLDAWDRAPKAARKRFLEGRGDAVREVLDDLDAASGAENTVTFLPRRDERHG</sequence>
<accession>A0A1U7CZQ9</accession>
<organism evidence="2 3">
    <name type="scientific">Salipiger profundus</name>
    <dbReference type="NCBI Taxonomy" id="1229727"/>
    <lineage>
        <taxon>Bacteria</taxon>
        <taxon>Pseudomonadati</taxon>
        <taxon>Pseudomonadota</taxon>
        <taxon>Alphaproteobacteria</taxon>
        <taxon>Rhodobacterales</taxon>
        <taxon>Roseobacteraceae</taxon>
        <taxon>Salipiger</taxon>
    </lineage>
</organism>
<dbReference type="Gene3D" id="3.90.1530.10">
    <property type="entry name" value="Conserved hypothetical protein from pyrococcus furiosus pfu- 392566-001, ParB domain"/>
    <property type="match status" value="1"/>
</dbReference>
<name>A0A1U7CZQ9_9RHOB</name>
<keyword evidence="3" id="KW-1185">Reference proteome</keyword>
<dbReference type="KEGG" id="tpro:Ga0080559_TMP510"/>
<evidence type="ECO:0000259" key="1">
    <source>
        <dbReference type="SMART" id="SM00470"/>
    </source>
</evidence>
<dbReference type="SMART" id="SM00470">
    <property type="entry name" value="ParB"/>
    <property type="match status" value="1"/>
</dbReference>
<gene>
    <name evidence="2" type="ORF">Ga0080559_TMP510</name>
</gene>
<evidence type="ECO:0000313" key="2">
    <source>
        <dbReference type="EMBL" id="APX21306.1"/>
    </source>
</evidence>
<dbReference type="Pfam" id="PF02195">
    <property type="entry name" value="ParB_N"/>
    <property type="match status" value="1"/>
</dbReference>
<dbReference type="InterPro" id="IPR036086">
    <property type="entry name" value="ParB/Sulfiredoxin_sf"/>
</dbReference>
<dbReference type="STRING" id="1229727.Ga0080559_TMP510"/>
<dbReference type="InterPro" id="IPR003115">
    <property type="entry name" value="ParB_N"/>
</dbReference>
<dbReference type="GO" id="GO:0007059">
    <property type="term" value="P:chromosome segregation"/>
    <property type="evidence" value="ECO:0007669"/>
    <property type="project" value="TreeGrafter"/>
</dbReference>
<dbReference type="SUPFAM" id="SSF110849">
    <property type="entry name" value="ParB/Sulfiredoxin"/>
    <property type="match status" value="1"/>
</dbReference>
<dbReference type="GO" id="GO:0005694">
    <property type="term" value="C:chromosome"/>
    <property type="evidence" value="ECO:0007669"/>
    <property type="project" value="TreeGrafter"/>
</dbReference>
<dbReference type="AlphaFoldDB" id="A0A1U7CZQ9"/>
<proteinExistence type="predicted"/>